<feature type="region of interest" description="Disordered" evidence="1">
    <location>
        <begin position="113"/>
        <end position="135"/>
    </location>
</feature>
<evidence type="ECO:0000313" key="2">
    <source>
        <dbReference type="EMBL" id="KKK96149.1"/>
    </source>
</evidence>
<sequence length="135" mass="15050">MLQFHSTSSESHKATFQTVIKWHFNFAASLTMVIYRTNRVAGEQIINVVSLEIMSPDAFSGSSLIKGIYVLNLTVPEAHAAYQVFLNGSHEDLEVFLICKIKEHLKIEETLKEEGTTECKSQPQASSSESSSPEE</sequence>
<comment type="caution">
    <text evidence="2">The sequence shown here is derived from an EMBL/GenBank/DDBJ whole genome shotgun (WGS) entry which is preliminary data.</text>
</comment>
<name>A0A0F9C0R6_9ZZZZ</name>
<dbReference type="EMBL" id="LAZR01046603">
    <property type="protein sequence ID" value="KKK96149.1"/>
    <property type="molecule type" value="Genomic_DNA"/>
</dbReference>
<accession>A0A0F9C0R6</accession>
<feature type="compositionally biased region" description="Low complexity" evidence="1">
    <location>
        <begin position="121"/>
        <end position="135"/>
    </location>
</feature>
<gene>
    <name evidence="2" type="ORF">LCGC14_2665670</name>
</gene>
<dbReference type="AlphaFoldDB" id="A0A0F9C0R6"/>
<protein>
    <submittedName>
        <fullName evidence="2">Uncharacterized protein</fullName>
    </submittedName>
</protein>
<proteinExistence type="predicted"/>
<organism evidence="2">
    <name type="scientific">marine sediment metagenome</name>
    <dbReference type="NCBI Taxonomy" id="412755"/>
    <lineage>
        <taxon>unclassified sequences</taxon>
        <taxon>metagenomes</taxon>
        <taxon>ecological metagenomes</taxon>
    </lineage>
</organism>
<evidence type="ECO:0000256" key="1">
    <source>
        <dbReference type="SAM" id="MobiDB-lite"/>
    </source>
</evidence>
<reference evidence="2" key="1">
    <citation type="journal article" date="2015" name="Nature">
        <title>Complex archaea that bridge the gap between prokaryotes and eukaryotes.</title>
        <authorList>
            <person name="Spang A."/>
            <person name="Saw J.H."/>
            <person name="Jorgensen S.L."/>
            <person name="Zaremba-Niedzwiedzka K."/>
            <person name="Martijn J."/>
            <person name="Lind A.E."/>
            <person name="van Eijk R."/>
            <person name="Schleper C."/>
            <person name="Guy L."/>
            <person name="Ettema T.J."/>
        </authorList>
    </citation>
    <scope>NUCLEOTIDE SEQUENCE</scope>
</reference>